<name>A0ABU0J441_9HYPH</name>
<accession>A0ABU0J441</accession>
<proteinExistence type="predicted"/>
<keyword evidence="3" id="KW-1185">Reference proteome</keyword>
<keyword evidence="1" id="KW-0732">Signal</keyword>
<dbReference type="RefSeq" id="WP_307271176.1">
    <property type="nucleotide sequence ID" value="NZ_JAUSVX010000003.1"/>
</dbReference>
<evidence type="ECO:0000313" key="3">
    <source>
        <dbReference type="Proteomes" id="UP001242480"/>
    </source>
</evidence>
<dbReference type="Proteomes" id="UP001242480">
    <property type="component" value="Unassembled WGS sequence"/>
</dbReference>
<gene>
    <name evidence="2" type="ORF">QO011_002057</name>
</gene>
<comment type="caution">
    <text evidence="2">The sequence shown here is derived from an EMBL/GenBank/DDBJ whole genome shotgun (WGS) entry which is preliminary data.</text>
</comment>
<sequence length="295" mass="31341">MMLARRAFPPLAGLLAAALAAASPAPAQTSRPPQPLPQAAPQLPRTVQPLSVSAFFVEKGEQIRSGVKWHVFRARNDENGDLPIVGESDDAAPTFSLEPGIYVVHAAYGLAAATRRVEIGNTPAIERLVLNCGALKVEATIGDKPVPAAKLTSRISAMLPTGERRLIAEDVPADDLVRLPEGRYFVESNYGDSNASVSAEISIKAGQLTDATFHHNAATLTLKLVNQPGGEALADTAWSVLTPGGDVIRESIGAFPSMILAEGNYTVVARHDGRVYTREFDVKSGLDQDVEVMAK</sequence>
<reference evidence="2 3" key="1">
    <citation type="submission" date="2023-07" db="EMBL/GenBank/DDBJ databases">
        <title>Genomic Encyclopedia of Type Strains, Phase IV (KMG-IV): sequencing the most valuable type-strain genomes for metagenomic binning, comparative biology and taxonomic classification.</title>
        <authorList>
            <person name="Goeker M."/>
        </authorList>
    </citation>
    <scope>NUCLEOTIDE SEQUENCE [LARGE SCALE GENOMIC DNA]</scope>
    <source>
        <strain evidence="2 3">DSM 19619</strain>
    </source>
</reference>
<dbReference type="InterPro" id="IPR006311">
    <property type="entry name" value="TAT_signal"/>
</dbReference>
<dbReference type="EMBL" id="JAUSVX010000003">
    <property type="protein sequence ID" value="MDQ0469046.1"/>
    <property type="molecule type" value="Genomic_DNA"/>
</dbReference>
<organism evidence="2 3">
    <name type="scientific">Labrys wisconsinensis</name>
    <dbReference type="NCBI Taxonomy" id="425677"/>
    <lineage>
        <taxon>Bacteria</taxon>
        <taxon>Pseudomonadati</taxon>
        <taxon>Pseudomonadota</taxon>
        <taxon>Alphaproteobacteria</taxon>
        <taxon>Hyphomicrobiales</taxon>
        <taxon>Xanthobacteraceae</taxon>
        <taxon>Labrys</taxon>
    </lineage>
</organism>
<feature type="signal peptide" evidence="1">
    <location>
        <begin position="1"/>
        <end position="27"/>
    </location>
</feature>
<feature type="chain" id="PRO_5045290983" evidence="1">
    <location>
        <begin position="28"/>
        <end position="295"/>
    </location>
</feature>
<evidence type="ECO:0000256" key="1">
    <source>
        <dbReference type="SAM" id="SignalP"/>
    </source>
</evidence>
<protein>
    <submittedName>
        <fullName evidence="2">Uncharacterized protein</fullName>
    </submittedName>
</protein>
<evidence type="ECO:0000313" key="2">
    <source>
        <dbReference type="EMBL" id="MDQ0469046.1"/>
    </source>
</evidence>
<dbReference type="PROSITE" id="PS51318">
    <property type="entry name" value="TAT"/>
    <property type="match status" value="1"/>
</dbReference>